<dbReference type="GO" id="GO:0004791">
    <property type="term" value="F:thioredoxin-disulfide reductase (NADPH) activity"/>
    <property type="evidence" value="ECO:0007669"/>
    <property type="project" value="UniProtKB-UniRule"/>
</dbReference>
<dbReference type="EMBL" id="FLUO01000002">
    <property type="protein sequence ID" value="SBW11632.1"/>
    <property type="molecule type" value="Genomic_DNA"/>
</dbReference>
<dbReference type="GO" id="GO:0005737">
    <property type="term" value="C:cytoplasm"/>
    <property type="evidence" value="ECO:0007669"/>
    <property type="project" value="InterPro"/>
</dbReference>
<evidence type="ECO:0000256" key="6">
    <source>
        <dbReference type="ARBA" id="ARBA00023157"/>
    </source>
</evidence>
<keyword evidence="5 8" id="KW-0560">Oxidoreductase</keyword>
<dbReference type="PRINTS" id="PR00368">
    <property type="entry name" value="FADPNR"/>
</dbReference>
<evidence type="ECO:0000259" key="10">
    <source>
        <dbReference type="Pfam" id="PF07992"/>
    </source>
</evidence>
<gene>
    <name evidence="11" type="primary">trxB</name>
    <name evidence="11" type="ORF">KL86APRO_20255</name>
</gene>
<dbReference type="NCBIfam" id="TIGR01292">
    <property type="entry name" value="TRX_reduct"/>
    <property type="match status" value="1"/>
</dbReference>
<dbReference type="PROSITE" id="PS00573">
    <property type="entry name" value="PYRIDINE_REDOX_2"/>
    <property type="match status" value="1"/>
</dbReference>
<dbReference type="PANTHER" id="PTHR48105">
    <property type="entry name" value="THIOREDOXIN REDUCTASE 1-RELATED-RELATED"/>
    <property type="match status" value="1"/>
</dbReference>
<evidence type="ECO:0000256" key="7">
    <source>
        <dbReference type="ARBA" id="ARBA00023284"/>
    </source>
</evidence>
<dbReference type="PRINTS" id="PR00469">
    <property type="entry name" value="PNDRDTASEII"/>
</dbReference>
<sequence length="316" mass="33632">MATHHTKVLIIGSGAAGLTAAIYAARANLKPILLAGLQPGGQLTITTDVENFPGFPDGVLGPELMDRMQAQAERVGAEVIYDLITEVDFSKRPFRCVGDSGDEYVGETVIVATGASARWLDLPSEVEYRGFGVSACATCDAFFFRGKDVAIVGGGNTAVEEAIFLTNHASSVTLIHRRDSLRAERVMQDHLFANPKVKVIWNAVVDQVLGTETPKAVTGLRLRDVATGETRELDVAGLFVAIGHTPNTAMFRDVLDMDAEGYLVTKPDSTATNVPGVFAAGDVQDHVFRQAITAAGTGCMAAIEADRFLVEHGAEV</sequence>
<dbReference type="GO" id="GO:0019430">
    <property type="term" value="P:removal of superoxide radicals"/>
    <property type="evidence" value="ECO:0007669"/>
    <property type="project" value="UniProtKB-UniRule"/>
</dbReference>
<dbReference type="InterPro" id="IPR008255">
    <property type="entry name" value="Pyr_nucl-diS_OxRdtase_2_AS"/>
</dbReference>
<evidence type="ECO:0000256" key="1">
    <source>
        <dbReference type="ARBA" id="ARBA00009333"/>
    </source>
</evidence>
<feature type="domain" description="FAD/NAD(P)-binding" evidence="10">
    <location>
        <begin position="7"/>
        <end position="298"/>
    </location>
</feature>
<dbReference type="SUPFAM" id="SSF51905">
    <property type="entry name" value="FAD/NAD(P)-binding domain"/>
    <property type="match status" value="1"/>
</dbReference>
<proteinExistence type="inferred from homology"/>
<dbReference type="AlphaFoldDB" id="A0A212KJ07"/>
<dbReference type="InterPro" id="IPR023753">
    <property type="entry name" value="FAD/NAD-binding_dom"/>
</dbReference>
<dbReference type="Gene3D" id="3.50.50.60">
    <property type="entry name" value="FAD/NAD(P)-binding domain"/>
    <property type="match status" value="2"/>
</dbReference>
<evidence type="ECO:0000256" key="9">
    <source>
        <dbReference type="RuleBase" id="RU003881"/>
    </source>
</evidence>
<keyword evidence="6" id="KW-1015">Disulfide bond</keyword>
<evidence type="ECO:0000256" key="5">
    <source>
        <dbReference type="ARBA" id="ARBA00023002"/>
    </source>
</evidence>
<organism evidence="11">
    <name type="scientific">uncultured Alphaproteobacteria bacterium</name>
    <dbReference type="NCBI Taxonomy" id="91750"/>
    <lineage>
        <taxon>Bacteria</taxon>
        <taxon>Pseudomonadati</taxon>
        <taxon>Pseudomonadota</taxon>
        <taxon>Alphaproteobacteria</taxon>
        <taxon>environmental samples</taxon>
    </lineage>
</organism>
<comment type="cofactor">
    <cofactor evidence="9">
        <name>FAD</name>
        <dbReference type="ChEBI" id="CHEBI:57692"/>
    </cofactor>
    <text evidence="9">Binds 1 FAD per subunit.</text>
</comment>
<dbReference type="Pfam" id="PF07992">
    <property type="entry name" value="Pyr_redox_2"/>
    <property type="match status" value="1"/>
</dbReference>
<name>A0A212KJ07_9PROT</name>
<reference evidence="11" key="1">
    <citation type="submission" date="2016-04" db="EMBL/GenBank/DDBJ databases">
        <authorList>
            <person name="Evans L.H."/>
            <person name="Alamgir A."/>
            <person name="Owens N."/>
            <person name="Weber N.D."/>
            <person name="Virtaneva K."/>
            <person name="Barbian K."/>
            <person name="Babar A."/>
            <person name="Rosenke K."/>
        </authorList>
    </citation>
    <scope>NUCLEOTIDE SEQUENCE</scope>
    <source>
        <strain evidence="11">86</strain>
    </source>
</reference>
<evidence type="ECO:0000256" key="8">
    <source>
        <dbReference type="RuleBase" id="RU003880"/>
    </source>
</evidence>
<dbReference type="InterPro" id="IPR036188">
    <property type="entry name" value="FAD/NAD-bd_sf"/>
</dbReference>
<evidence type="ECO:0000256" key="2">
    <source>
        <dbReference type="ARBA" id="ARBA00018719"/>
    </source>
</evidence>
<keyword evidence="9" id="KW-0521">NADP</keyword>
<evidence type="ECO:0000256" key="4">
    <source>
        <dbReference type="ARBA" id="ARBA00022827"/>
    </source>
</evidence>
<evidence type="ECO:0000313" key="11">
    <source>
        <dbReference type="EMBL" id="SBW11632.1"/>
    </source>
</evidence>
<keyword evidence="4 8" id="KW-0274">FAD</keyword>
<accession>A0A212KJ07</accession>
<evidence type="ECO:0000256" key="3">
    <source>
        <dbReference type="ARBA" id="ARBA00022630"/>
    </source>
</evidence>
<dbReference type="InterPro" id="IPR005982">
    <property type="entry name" value="Thioredox_Rdtase"/>
</dbReference>
<keyword evidence="3 8" id="KW-0285">Flavoprotein</keyword>
<keyword evidence="7 8" id="KW-0676">Redox-active center</keyword>
<comment type="subunit">
    <text evidence="8">Homodimer.</text>
</comment>
<comment type="similarity">
    <text evidence="1 8">Belongs to the class-II pyridine nucleotide-disulfide oxidoreductase family.</text>
</comment>
<dbReference type="EC" id="1.8.1.9" evidence="8"/>
<comment type="catalytic activity">
    <reaction evidence="8">
        <text>[thioredoxin]-dithiol + NADP(+) = [thioredoxin]-disulfide + NADPH + H(+)</text>
        <dbReference type="Rhea" id="RHEA:20345"/>
        <dbReference type="Rhea" id="RHEA-COMP:10698"/>
        <dbReference type="Rhea" id="RHEA-COMP:10700"/>
        <dbReference type="ChEBI" id="CHEBI:15378"/>
        <dbReference type="ChEBI" id="CHEBI:29950"/>
        <dbReference type="ChEBI" id="CHEBI:50058"/>
        <dbReference type="ChEBI" id="CHEBI:57783"/>
        <dbReference type="ChEBI" id="CHEBI:58349"/>
        <dbReference type="EC" id="1.8.1.9"/>
    </reaction>
</comment>
<dbReference type="InterPro" id="IPR050097">
    <property type="entry name" value="Ferredoxin-NADP_redctase_2"/>
</dbReference>
<protein>
    <recommendedName>
        <fullName evidence="2 8">Thioredoxin reductase</fullName>
        <ecNumber evidence="8">1.8.1.9</ecNumber>
    </recommendedName>
</protein>